<evidence type="ECO:0000313" key="2">
    <source>
        <dbReference type="Proteomes" id="UP001151529"/>
    </source>
</evidence>
<reference evidence="1" key="2">
    <citation type="journal article" date="2023" name="Int. J. Mol. Sci.">
        <title>De Novo Assembly and Annotation of 11 Diverse Shrub Willow (Salix) Genomes Reveals Novel Gene Organization in Sex-Linked Regions.</title>
        <authorList>
            <person name="Hyden B."/>
            <person name="Feng K."/>
            <person name="Yates T.B."/>
            <person name="Jawdy S."/>
            <person name="Cereghino C."/>
            <person name="Smart L.B."/>
            <person name="Muchero W."/>
        </authorList>
    </citation>
    <scope>NUCLEOTIDE SEQUENCE [LARGE SCALE GENOMIC DNA]</scope>
    <source>
        <tissue evidence="1">Shoot tip</tissue>
    </source>
</reference>
<accession>A0A9Q0VNR3</accession>
<dbReference type="EMBL" id="JAPFFL010000001">
    <property type="protein sequence ID" value="KAJ6752179.1"/>
    <property type="molecule type" value="Genomic_DNA"/>
</dbReference>
<dbReference type="AlphaFoldDB" id="A0A9Q0VNR3"/>
<evidence type="ECO:0000313" key="1">
    <source>
        <dbReference type="EMBL" id="KAJ6752179.1"/>
    </source>
</evidence>
<sequence>MGVEKARIHQPRTLNEEECLASFSKIAFSSNEEAKQHSDLEEVGKEIMQKCRRLPLAGRFATENPCEIYQQNFTPLIKASLASFTYLGNLAPGGGHSEE</sequence>
<dbReference type="Proteomes" id="UP001151529">
    <property type="component" value="Chromosome 16"/>
</dbReference>
<keyword evidence="2" id="KW-1185">Reference proteome</keyword>
<organism evidence="1 2">
    <name type="scientific">Salix viminalis</name>
    <name type="common">Common osier</name>
    <name type="synonym">Basket willow</name>
    <dbReference type="NCBI Taxonomy" id="40686"/>
    <lineage>
        <taxon>Eukaryota</taxon>
        <taxon>Viridiplantae</taxon>
        <taxon>Streptophyta</taxon>
        <taxon>Embryophyta</taxon>
        <taxon>Tracheophyta</taxon>
        <taxon>Spermatophyta</taxon>
        <taxon>Magnoliopsida</taxon>
        <taxon>eudicotyledons</taxon>
        <taxon>Gunneridae</taxon>
        <taxon>Pentapetalae</taxon>
        <taxon>rosids</taxon>
        <taxon>fabids</taxon>
        <taxon>Malpighiales</taxon>
        <taxon>Salicaceae</taxon>
        <taxon>Saliceae</taxon>
        <taxon>Salix</taxon>
    </lineage>
</organism>
<comment type="caution">
    <text evidence="1">The sequence shown here is derived from an EMBL/GenBank/DDBJ whole genome shotgun (WGS) entry which is preliminary data.</text>
</comment>
<proteinExistence type="predicted"/>
<evidence type="ECO:0008006" key="3">
    <source>
        <dbReference type="Google" id="ProtNLM"/>
    </source>
</evidence>
<dbReference type="Gene3D" id="1.10.8.430">
    <property type="entry name" value="Helical domain of apoptotic protease-activating factors"/>
    <property type="match status" value="1"/>
</dbReference>
<name>A0A9Q0VNR3_SALVM</name>
<reference evidence="1" key="1">
    <citation type="submission" date="2022-11" db="EMBL/GenBank/DDBJ databases">
        <authorList>
            <person name="Hyden B.L."/>
            <person name="Feng K."/>
            <person name="Yates T."/>
            <person name="Jawdy S."/>
            <person name="Smart L.B."/>
            <person name="Muchero W."/>
        </authorList>
    </citation>
    <scope>NUCLEOTIDE SEQUENCE</scope>
    <source>
        <tissue evidence="1">Shoot tip</tissue>
    </source>
</reference>
<dbReference type="GO" id="GO:0043531">
    <property type="term" value="F:ADP binding"/>
    <property type="evidence" value="ECO:0007669"/>
    <property type="project" value="InterPro"/>
</dbReference>
<dbReference type="InterPro" id="IPR042197">
    <property type="entry name" value="Apaf_helical"/>
</dbReference>
<gene>
    <name evidence="1" type="ORF">OIU85_002585</name>
</gene>
<protein>
    <recommendedName>
        <fullName evidence="3">NB-ARC domain-containing protein</fullName>
    </recommendedName>
</protein>